<evidence type="ECO:0000313" key="2">
    <source>
        <dbReference type="Proteomes" id="UP000231279"/>
    </source>
</evidence>
<evidence type="ECO:0000313" key="1">
    <source>
        <dbReference type="EMBL" id="PIN12583.1"/>
    </source>
</evidence>
<comment type="caution">
    <text evidence="1">The sequence shown here is derived from an EMBL/GenBank/DDBJ whole genome shotgun (WGS) entry which is preliminary data.</text>
</comment>
<name>A0A2G9H517_9LAMI</name>
<keyword evidence="2" id="KW-1185">Reference proteome</keyword>
<reference evidence="2" key="1">
    <citation type="journal article" date="2018" name="Gigascience">
        <title>Genome assembly of the Pink Ipe (Handroanthus impetiginosus, Bignoniaceae), a highly valued, ecologically keystone Neotropical timber forest tree.</title>
        <authorList>
            <person name="Silva-Junior O.B."/>
            <person name="Grattapaglia D."/>
            <person name="Novaes E."/>
            <person name="Collevatti R.G."/>
        </authorList>
    </citation>
    <scope>NUCLEOTIDE SEQUENCE [LARGE SCALE GENOMIC DNA]</scope>
    <source>
        <strain evidence="2">cv. UFG-1</strain>
    </source>
</reference>
<dbReference type="OrthoDB" id="1633296at2759"/>
<sequence length="156" mass="17965">MNKSIREHLVSAFPETNNAKEFFHAVRQRYQVFDKFEASNLMSDLASRKYNNSGGVREYILEMVNIQSRLKNLEISLPDSYMVHTSLDSPLDKEVICYFSKKLGHKRRECANFQAWLEMKKLEGNSLALVCFESNLVNVSINSWCLDNGANVHVVI</sequence>
<organism evidence="1 2">
    <name type="scientific">Handroanthus impetiginosus</name>
    <dbReference type="NCBI Taxonomy" id="429701"/>
    <lineage>
        <taxon>Eukaryota</taxon>
        <taxon>Viridiplantae</taxon>
        <taxon>Streptophyta</taxon>
        <taxon>Embryophyta</taxon>
        <taxon>Tracheophyta</taxon>
        <taxon>Spermatophyta</taxon>
        <taxon>Magnoliopsida</taxon>
        <taxon>eudicotyledons</taxon>
        <taxon>Gunneridae</taxon>
        <taxon>Pentapetalae</taxon>
        <taxon>asterids</taxon>
        <taxon>lamiids</taxon>
        <taxon>Lamiales</taxon>
        <taxon>Bignoniaceae</taxon>
        <taxon>Crescentiina</taxon>
        <taxon>Tabebuia alliance</taxon>
        <taxon>Handroanthus</taxon>
    </lineage>
</organism>
<dbReference type="EMBL" id="NKXS01002656">
    <property type="protein sequence ID" value="PIN12583.1"/>
    <property type="molecule type" value="Genomic_DNA"/>
</dbReference>
<accession>A0A2G9H517</accession>
<protein>
    <submittedName>
        <fullName evidence="1">Uncharacterized protein</fullName>
    </submittedName>
</protein>
<dbReference type="STRING" id="429701.A0A2G9H517"/>
<gene>
    <name evidence="1" type="ORF">CDL12_14804</name>
</gene>
<dbReference type="Proteomes" id="UP000231279">
    <property type="component" value="Unassembled WGS sequence"/>
</dbReference>
<dbReference type="AlphaFoldDB" id="A0A2G9H517"/>
<proteinExistence type="predicted"/>